<keyword evidence="4 8" id="KW-0406">Ion transport</keyword>
<dbReference type="NCBIfam" id="TIGR01145">
    <property type="entry name" value="ATP_synt_delta"/>
    <property type="match status" value="1"/>
</dbReference>
<sequence>MSNGTVAKRYAIALFQVAKEQNLLEKVEQELLAIKTVFAENKELNSVLNHPKVTKETKKSLVKESFANVSTPVLNTLMILIDRHRQAIISDVVEFFIGAANDERGIADAKVYSARELTEDEKKTLESTFAKKVGKSALRIQNIVDKSVIGGVKLRIGNRIYDGSVSGKLARVERELLK</sequence>
<evidence type="ECO:0000256" key="4">
    <source>
        <dbReference type="ARBA" id="ARBA00023065"/>
    </source>
</evidence>
<evidence type="ECO:0000313" key="10">
    <source>
        <dbReference type="Proteomes" id="UP001597214"/>
    </source>
</evidence>
<evidence type="ECO:0000256" key="3">
    <source>
        <dbReference type="ARBA" id="ARBA00022781"/>
    </source>
</evidence>
<keyword evidence="8" id="KW-1003">Cell membrane</keyword>
<dbReference type="PRINTS" id="PR00125">
    <property type="entry name" value="ATPASEDELTA"/>
</dbReference>
<protein>
    <recommendedName>
        <fullName evidence="8">ATP synthase subunit delta</fullName>
    </recommendedName>
    <alternativeName>
        <fullName evidence="8">ATP synthase F(1) sector subunit delta</fullName>
    </alternativeName>
    <alternativeName>
        <fullName evidence="8">F-type ATPase subunit delta</fullName>
        <shortName evidence="8">F-ATPase subunit delta</shortName>
    </alternativeName>
</protein>
<accession>A0ABW4LJD2</accession>
<evidence type="ECO:0000256" key="6">
    <source>
        <dbReference type="ARBA" id="ARBA00023196"/>
    </source>
</evidence>
<reference evidence="10" key="1">
    <citation type="journal article" date="2019" name="Int. J. Syst. Evol. Microbiol.">
        <title>The Global Catalogue of Microorganisms (GCM) 10K type strain sequencing project: providing services to taxonomists for standard genome sequencing and annotation.</title>
        <authorList>
            <consortium name="The Broad Institute Genomics Platform"/>
            <consortium name="The Broad Institute Genome Sequencing Center for Infectious Disease"/>
            <person name="Wu L."/>
            <person name="Ma J."/>
        </authorList>
    </citation>
    <scope>NUCLEOTIDE SEQUENCE [LARGE SCALE GENOMIC DNA]</scope>
    <source>
        <strain evidence="10">CCUG 49339</strain>
    </source>
</reference>
<evidence type="ECO:0000256" key="2">
    <source>
        <dbReference type="ARBA" id="ARBA00022448"/>
    </source>
</evidence>
<dbReference type="Gene3D" id="1.10.520.20">
    <property type="entry name" value="N-terminal domain of the delta subunit of the F1F0-ATP synthase"/>
    <property type="match status" value="1"/>
</dbReference>
<evidence type="ECO:0000256" key="1">
    <source>
        <dbReference type="ARBA" id="ARBA00004370"/>
    </source>
</evidence>
<comment type="subcellular location">
    <subcellularLocation>
        <location evidence="8">Cell membrane</location>
        <topology evidence="8">Peripheral membrane protein</topology>
    </subcellularLocation>
    <subcellularLocation>
        <location evidence="1">Membrane</location>
    </subcellularLocation>
</comment>
<comment type="similarity">
    <text evidence="8">Belongs to the ATPase delta chain family.</text>
</comment>
<gene>
    <name evidence="8" type="primary">atpH</name>
    <name evidence="9" type="ORF">ACFSCX_01365</name>
</gene>
<keyword evidence="5 8" id="KW-0472">Membrane</keyword>
<dbReference type="InterPro" id="IPR026015">
    <property type="entry name" value="ATP_synth_OSCP/delta_N_sf"/>
</dbReference>
<dbReference type="PANTHER" id="PTHR11910">
    <property type="entry name" value="ATP SYNTHASE DELTA CHAIN"/>
    <property type="match status" value="1"/>
</dbReference>
<dbReference type="SUPFAM" id="SSF47928">
    <property type="entry name" value="N-terminal domain of the delta subunit of the F1F0-ATP synthase"/>
    <property type="match status" value="1"/>
</dbReference>
<evidence type="ECO:0000256" key="8">
    <source>
        <dbReference type="HAMAP-Rule" id="MF_01416"/>
    </source>
</evidence>
<dbReference type="EMBL" id="JBHUEM010000001">
    <property type="protein sequence ID" value="MFD1735202.1"/>
    <property type="molecule type" value="Genomic_DNA"/>
</dbReference>
<evidence type="ECO:0000256" key="5">
    <source>
        <dbReference type="ARBA" id="ARBA00023136"/>
    </source>
</evidence>
<proteinExistence type="inferred from homology"/>
<dbReference type="Pfam" id="PF00213">
    <property type="entry name" value="OSCP"/>
    <property type="match status" value="1"/>
</dbReference>
<keyword evidence="10" id="KW-1185">Reference proteome</keyword>
<keyword evidence="3 8" id="KW-0375">Hydrogen ion transport</keyword>
<comment type="caution">
    <text evidence="9">The sequence shown here is derived from an EMBL/GenBank/DDBJ whole genome shotgun (WGS) entry which is preliminary data.</text>
</comment>
<dbReference type="Proteomes" id="UP001597214">
    <property type="component" value="Unassembled WGS sequence"/>
</dbReference>
<evidence type="ECO:0000313" key="9">
    <source>
        <dbReference type="EMBL" id="MFD1735202.1"/>
    </source>
</evidence>
<name>A0ABW4LJD2_9BACI</name>
<dbReference type="RefSeq" id="WP_377926293.1">
    <property type="nucleotide sequence ID" value="NZ_JBHUEM010000001.1"/>
</dbReference>
<evidence type="ECO:0000256" key="7">
    <source>
        <dbReference type="ARBA" id="ARBA00023310"/>
    </source>
</evidence>
<comment type="function">
    <text evidence="8">F(1)F(0) ATP synthase produces ATP from ADP in the presence of a proton or sodium gradient. F-type ATPases consist of two structural domains, F(1) containing the extramembraneous catalytic core and F(0) containing the membrane proton channel, linked together by a central stalk and a peripheral stalk. During catalysis, ATP synthesis in the catalytic domain of F(1) is coupled via a rotary mechanism of the central stalk subunits to proton translocation.</text>
</comment>
<dbReference type="PROSITE" id="PS00389">
    <property type="entry name" value="ATPASE_DELTA"/>
    <property type="match status" value="1"/>
</dbReference>
<keyword evidence="6 8" id="KW-0139">CF(1)</keyword>
<dbReference type="InterPro" id="IPR000711">
    <property type="entry name" value="ATPase_OSCP/dsu"/>
</dbReference>
<keyword evidence="2 8" id="KW-0813">Transport</keyword>
<organism evidence="9 10">
    <name type="scientific">Bacillus salitolerans</name>
    <dbReference type="NCBI Taxonomy" id="1437434"/>
    <lineage>
        <taxon>Bacteria</taxon>
        <taxon>Bacillati</taxon>
        <taxon>Bacillota</taxon>
        <taxon>Bacilli</taxon>
        <taxon>Bacillales</taxon>
        <taxon>Bacillaceae</taxon>
        <taxon>Bacillus</taxon>
    </lineage>
</organism>
<dbReference type="InterPro" id="IPR020781">
    <property type="entry name" value="ATPase_OSCP/d_CS"/>
</dbReference>
<dbReference type="NCBIfam" id="NF004403">
    <property type="entry name" value="PRK05758.2-4"/>
    <property type="match status" value="1"/>
</dbReference>
<keyword evidence="7 8" id="KW-0066">ATP synthesis</keyword>
<comment type="function">
    <text evidence="8">This protein is part of the stalk that links CF(0) to CF(1). It either transmits conformational changes from CF(0) to CF(1) or is implicated in proton conduction.</text>
</comment>
<dbReference type="HAMAP" id="MF_01416">
    <property type="entry name" value="ATP_synth_delta_bact"/>
    <property type="match status" value="1"/>
</dbReference>